<dbReference type="EMBL" id="QORE01000173">
    <property type="protein sequence ID" value="RCI75436.1"/>
    <property type="molecule type" value="Genomic_DNA"/>
</dbReference>
<reference evidence="4 7" key="3">
    <citation type="submission" date="2019-01" db="EMBL/GenBank/DDBJ databases">
        <title>The Pseudomonas aeruginosa pan-genome provides new insights on its population structure, horizontal gene transfer and pathogenicity.</title>
        <authorList>
            <person name="Freschi L."/>
            <person name="Vincent A.T."/>
            <person name="Jeukens J."/>
            <person name="Emond-Rheault J.-G."/>
            <person name="Kukavica-Ibrulj I."/>
            <person name="Dupont M.-J."/>
            <person name="Charette S.J."/>
            <person name="Boyle B."/>
            <person name="Levesque R.C."/>
        </authorList>
    </citation>
    <scope>NUCLEOTIDE SEQUENCE [LARGE SCALE GENOMIC DNA]</scope>
    <source>
        <strain evidence="4 7">PA-W36</strain>
    </source>
</reference>
<dbReference type="SMR" id="A0A069PYN6"/>
<dbReference type="EMBL" id="CP136986">
    <property type="protein sequence ID" value="WOS76848.1"/>
    <property type="molecule type" value="Genomic_DNA"/>
</dbReference>
<dbReference type="KEGG" id="paeb:NCGM1900_2351"/>
<reference evidence="4 7" key="1">
    <citation type="submission" date="2017-08" db="EMBL/GenBank/DDBJ databases">
        <authorList>
            <person name="Feschi L."/>
            <person name="Jeukens J."/>
            <person name="Emond-Rheault J.-G."/>
            <person name="Kukavica-Ibrulj I."/>
            <person name="Boyle B."/>
            <person name="Levesque R.C."/>
        </authorList>
    </citation>
    <scope>NUCLEOTIDE SEQUENCE [LARGE SCALE GENOMIC DNA]</scope>
    <source>
        <strain evidence="4 7">PA-W36</strain>
    </source>
</reference>
<dbReference type="InterPro" id="IPR029068">
    <property type="entry name" value="Glyas_Bleomycin-R_OHBP_Dase"/>
</dbReference>
<dbReference type="PROSITE" id="PS51819">
    <property type="entry name" value="VOC"/>
    <property type="match status" value="1"/>
</dbReference>
<dbReference type="Proteomes" id="UP000284767">
    <property type="component" value="Unassembled WGS sequence"/>
</dbReference>
<dbReference type="EMBL" id="WXZT01000009">
    <property type="protein sequence ID" value="MZZ13342.1"/>
    <property type="molecule type" value="Genomic_DNA"/>
</dbReference>
<feature type="domain" description="VOC" evidence="1">
    <location>
        <begin position="5"/>
        <end position="127"/>
    </location>
</feature>
<dbReference type="EMBL" id="NSNE01000008">
    <property type="protein sequence ID" value="RPM15124.1"/>
    <property type="molecule type" value="Genomic_DNA"/>
</dbReference>
<gene>
    <name evidence="3" type="ORF">DT376_07640</name>
    <name evidence="2" type="ORF">GUL26_13880</name>
    <name evidence="4" type="ORF">IPC1295_15025</name>
    <name evidence="5" type="ORF">L4V69_30840</name>
</gene>
<accession>A0A069PYN6</accession>
<evidence type="ECO:0000313" key="5">
    <source>
        <dbReference type="EMBL" id="WOS76848.1"/>
    </source>
</evidence>
<dbReference type="Proteomes" id="UP001297540">
    <property type="component" value="Chromosome"/>
</dbReference>
<evidence type="ECO:0000313" key="2">
    <source>
        <dbReference type="EMBL" id="MZZ13342.1"/>
    </source>
</evidence>
<reference evidence="5" key="6">
    <citation type="submission" date="2023-10" db="EMBL/GenBank/DDBJ databases">
        <title>Pathogen: clinical or host-associated sample.</title>
        <authorList>
            <person name="Hergert J."/>
            <person name="Casey R."/>
            <person name="Wagner J."/>
            <person name="Young E.L."/>
            <person name="Oakeson K.F."/>
        </authorList>
    </citation>
    <scope>NUCLEOTIDE SEQUENCE</scope>
    <source>
        <strain evidence="5">2021CK-01020</strain>
    </source>
</reference>
<dbReference type="AlphaFoldDB" id="A0A069PYN6"/>
<reference evidence="3 6" key="2">
    <citation type="submission" date="2018-07" db="EMBL/GenBank/DDBJ databases">
        <title>Mechanisms of high-level aminoglycoside resistance among Gram-negative pathogens in Brazil.</title>
        <authorList>
            <person name="Ballaben A.S."/>
            <person name="Darini A.L.C."/>
            <person name="Doi Y."/>
        </authorList>
    </citation>
    <scope>NUCLEOTIDE SEQUENCE [LARGE SCALE GENOMIC DNA]</scope>
    <source>
        <strain evidence="3 6">B2-305</strain>
    </source>
</reference>
<dbReference type="Gene3D" id="3.10.180.10">
    <property type="entry name" value="2,3-Dihydroxybiphenyl 1,2-Dioxygenase, domain 1"/>
    <property type="match status" value="1"/>
</dbReference>
<dbReference type="SUPFAM" id="SSF54593">
    <property type="entry name" value="Glyoxalase/Bleomycin resistance protein/Dihydroxybiphenyl dioxygenase"/>
    <property type="match status" value="1"/>
</dbReference>
<proteinExistence type="predicted"/>
<organism evidence="3 6">
    <name type="scientific">Pseudomonas aeruginosa</name>
    <dbReference type="NCBI Taxonomy" id="287"/>
    <lineage>
        <taxon>Bacteria</taxon>
        <taxon>Pseudomonadati</taxon>
        <taxon>Pseudomonadota</taxon>
        <taxon>Gammaproteobacteria</taxon>
        <taxon>Pseudomonadales</taxon>
        <taxon>Pseudomonadaceae</taxon>
        <taxon>Pseudomonas</taxon>
    </lineage>
</organism>
<dbReference type="InterPro" id="IPR037523">
    <property type="entry name" value="VOC_core"/>
</dbReference>
<dbReference type="PANTHER" id="PTHR36503">
    <property type="entry name" value="BLR2520 PROTEIN"/>
    <property type="match status" value="1"/>
</dbReference>
<reference evidence="5" key="5">
    <citation type="submission" date="2023-06" db="EMBL/GenBank/DDBJ databases">
        <authorList>
            <consortium name="Clinical and Environmental Microbiology Branch: Whole genome sequencing antimicrobial resistance pathogens in the healthcare setting"/>
        </authorList>
    </citation>
    <scope>NUCLEOTIDE SEQUENCE</scope>
    <source>
        <strain evidence="5">2021CK-01020</strain>
    </source>
</reference>
<protein>
    <submittedName>
        <fullName evidence="3">VOC family protein</fullName>
    </submittedName>
</protein>
<evidence type="ECO:0000313" key="3">
    <source>
        <dbReference type="EMBL" id="RCI75436.1"/>
    </source>
</evidence>
<evidence type="ECO:0000313" key="7">
    <source>
        <dbReference type="Proteomes" id="UP000284767"/>
    </source>
</evidence>
<dbReference type="CDD" id="cd07251">
    <property type="entry name" value="VOC_like"/>
    <property type="match status" value="1"/>
</dbReference>
<name>A0A069PYN6_PSEAI</name>
<dbReference type="Proteomes" id="UP000253594">
    <property type="component" value="Unassembled WGS sequence"/>
</dbReference>
<dbReference type="Proteomes" id="UP000644192">
    <property type="component" value="Unassembled WGS sequence"/>
</dbReference>
<dbReference type="RefSeq" id="WP_003094613.1">
    <property type="nucleotide sequence ID" value="NZ_AP014622.1"/>
</dbReference>
<evidence type="ECO:0000313" key="6">
    <source>
        <dbReference type="Proteomes" id="UP000253594"/>
    </source>
</evidence>
<sequence length="141" mass="15151">MTGNGVSLVTLGVADLARSSLYYQALGWQPSSDGNEQVVFLKGRNLVLGLYGRSALAEDAQVEDRPTGFAAITLACNCASRDEVDRLFSAATAAGGQATKMPQEVFWGGYSGYVADPDGHLWEIAYNPFWPFDEQGNLVLP</sequence>
<dbReference type="Pfam" id="PF00903">
    <property type="entry name" value="Glyoxalase"/>
    <property type="match status" value="1"/>
</dbReference>
<dbReference type="InterPro" id="IPR004360">
    <property type="entry name" value="Glyas_Fos-R_dOase_dom"/>
</dbReference>
<evidence type="ECO:0000259" key="1">
    <source>
        <dbReference type="PROSITE" id="PS51819"/>
    </source>
</evidence>
<reference evidence="2" key="4">
    <citation type="submission" date="2020-01" db="EMBL/GenBank/DDBJ databases">
        <title>Bacteria Cultured from War Wounds Associated with the Conflict in Eastern Ukraine.</title>
        <authorList>
            <person name="Snesrud E."/>
            <person name="Galac M.R."/>
            <person name="Mc Gann P."/>
            <person name="Valentine K."/>
            <person name="Viacheslav K."/>
        </authorList>
    </citation>
    <scope>NUCLEOTIDE SEQUENCE</scope>
    <source>
        <strain evidence="2">VNMU148</strain>
    </source>
</reference>
<evidence type="ECO:0000313" key="4">
    <source>
        <dbReference type="EMBL" id="RPM15124.1"/>
    </source>
</evidence>
<dbReference type="eggNOG" id="COG0346">
    <property type="taxonomic scope" value="Bacteria"/>
</dbReference>
<dbReference type="OMA" id="LWEVAWN"/>
<accession>A0A1S1C2W9</accession>
<dbReference type="PANTHER" id="PTHR36503:SF1">
    <property type="entry name" value="BLR2520 PROTEIN"/>
    <property type="match status" value="1"/>
</dbReference>